<keyword evidence="2" id="KW-1185">Reference proteome</keyword>
<evidence type="ECO:0000313" key="1">
    <source>
        <dbReference type="EMBL" id="KAK4547658.1"/>
    </source>
</evidence>
<dbReference type="PANTHER" id="PTHR42085">
    <property type="entry name" value="F-BOX DOMAIN-CONTAINING PROTEIN"/>
    <property type="match status" value="1"/>
</dbReference>
<protein>
    <recommendedName>
        <fullName evidence="3">F-box domain-containing protein</fullName>
    </recommendedName>
</protein>
<proteinExistence type="predicted"/>
<dbReference type="Proteomes" id="UP001324427">
    <property type="component" value="Unassembled WGS sequence"/>
</dbReference>
<dbReference type="AlphaFoldDB" id="A0AAV9JQF3"/>
<dbReference type="PANTHER" id="PTHR42085:SF1">
    <property type="entry name" value="F-BOX DOMAIN-CONTAINING PROTEIN"/>
    <property type="match status" value="1"/>
</dbReference>
<evidence type="ECO:0000313" key="2">
    <source>
        <dbReference type="Proteomes" id="UP001324427"/>
    </source>
</evidence>
<organism evidence="1 2">
    <name type="scientific">Oleoguttula mirabilis</name>
    <dbReference type="NCBI Taxonomy" id="1507867"/>
    <lineage>
        <taxon>Eukaryota</taxon>
        <taxon>Fungi</taxon>
        <taxon>Dikarya</taxon>
        <taxon>Ascomycota</taxon>
        <taxon>Pezizomycotina</taxon>
        <taxon>Dothideomycetes</taxon>
        <taxon>Dothideomycetidae</taxon>
        <taxon>Mycosphaerellales</taxon>
        <taxon>Teratosphaeriaceae</taxon>
        <taxon>Oleoguttula</taxon>
    </lineage>
</organism>
<dbReference type="InterPro" id="IPR038883">
    <property type="entry name" value="AN11006-like"/>
</dbReference>
<name>A0AAV9JQF3_9PEZI</name>
<dbReference type="EMBL" id="JAVFHQ010000010">
    <property type="protein sequence ID" value="KAK4547658.1"/>
    <property type="molecule type" value="Genomic_DNA"/>
</dbReference>
<gene>
    <name evidence="1" type="ORF">LTR36_000615</name>
</gene>
<accession>A0AAV9JQF3</accession>
<sequence length="164" mass="19258">MAPAVQHTSDEDAVAHSMNHQANTNCRLLELPPELQLIIFELLVVHTEPIRISFPCWGEYEKVGRSYRQDRALEAAAKRRWDGGDDQLSLQPALSRVCKYIRATTLPIYYQLNTFESTYCETKKETRFFDWLAAIGPRNRLLLREVYIWDPCWYYDERETQGNL</sequence>
<comment type="caution">
    <text evidence="1">The sequence shown here is derived from an EMBL/GenBank/DDBJ whole genome shotgun (WGS) entry which is preliminary data.</text>
</comment>
<evidence type="ECO:0008006" key="3">
    <source>
        <dbReference type="Google" id="ProtNLM"/>
    </source>
</evidence>
<reference evidence="1 2" key="1">
    <citation type="submission" date="2021-11" db="EMBL/GenBank/DDBJ databases">
        <title>Black yeast isolated from Biological Soil Crust.</title>
        <authorList>
            <person name="Kurbessoian T."/>
        </authorList>
    </citation>
    <scope>NUCLEOTIDE SEQUENCE [LARGE SCALE GENOMIC DNA]</scope>
    <source>
        <strain evidence="1 2">CCFEE 5522</strain>
    </source>
</reference>